<reference evidence="1 2" key="1">
    <citation type="journal article" date="2012" name="BMC Genomics">
        <title>Complete genome sequence of Saccharothrix espanaensis DSM 44229T and comparison to the other completely sequenced Pseudonocardiaceae.</title>
        <authorList>
            <person name="Strobel T."/>
            <person name="Al-Dilaimi A."/>
            <person name="Blom J."/>
            <person name="Gessner A."/>
            <person name="Kalinowski J."/>
            <person name="Luzhetska M."/>
            <person name="Puhler A."/>
            <person name="Szczepanowski R."/>
            <person name="Bechthold A."/>
            <person name="Ruckert C."/>
        </authorList>
    </citation>
    <scope>NUCLEOTIDE SEQUENCE [LARGE SCALE GENOMIC DNA]</scope>
    <source>
        <strain evidence="2">ATCC 51144 / DSM 44229 / JCM 9112 / NBRC 15066 / NRRL 15764</strain>
    </source>
</reference>
<dbReference type="Proteomes" id="UP000006281">
    <property type="component" value="Chromosome"/>
</dbReference>
<sequence>MGAATRGAADSSAWAYSGRIVEADHRFDVGGVQHLTRSLHVDAVQFTCGDGSVELLFTPEALRLMKAGG</sequence>
<dbReference type="BioCyc" id="SESP1179773:BN6_RS29975-MONOMER"/>
<evidence type="ECO:0000313" key="1">
    <source>
        <dbReference type="EMBL" id="CCH33475.1"/>
    </source>
</evidence>
<organism evidence="1 2">
    <name type="scientific">Saccharothrix espanaensis (strain ATCC 51144 / DSM 44229 / JCM 9112 / NBRC 15066 / NRRL 15764)</name>
    <dbReference type="NCBI Taxonomy" id="1179773"/>
    <lineage>
        <taxon>Bacteria</taxon>
        <taxon>Bacillati</taxon>
        <taxon>Actinomycetota</taxon>
        <taxon>Actinomycetes</taxon>
        <taxon>Pseudonocardiales</taxon>
        <taxon>Pseudonocardiaceae</taxon>
        <taxon>Saccharothrix</taxon>
    </lineage>
</organism>
<dbReference type="EMBL" id="HE804045">
    <property type="protein sequence ID" value="CCH33475.1"/>
    <property type="molecule type" value="Genomic_DNA"/>
</dbReference>
<name>K0JZQ6_SACES</name>
<protein>
    <submittedName>
        <fullName evidence="1">Uncharacterized protein</fullName>
    </submittedName>
</protein>
<evidence type="ECO:0000313" key="2">
    <source>
        <dbReference type="Proteomes" id="UP000006281"/>
    </source>
</evidence>
<keyword evidence="2" id="KW-1185">Reference proteome</keyword>
<dbReference type="HOGENOM" id="CLU_2773423_0_0_11"/>
<dbReference type="KEGG" id="sesp:BN6_62260"/>
<dbReference type="PATRIC" id="fig|1179773.3.peg.6275"/>
<proteinExistence type="predicted"/>
<accession>K0JZQ6</accession>
<dbReference type="AlphaFoldDB" id="K0JZQ6"/>
<gene>
    <name evidence="1" type="ordered locus">BN6_62260</name>
</gene>